<dbReference type="Gene3D" id="1.25.40.10">
    <property type="entry name" value="Tetratricopeptide repeat domain"/>
    <property type="match status" value="1"/>
</dbReference>
<dbReference type="Proteomes" id="UP000023152">
    <property type="component" value="Unassembled WGS sequence"/>
</dbReference>
<keyword evidence="3" id="KW-1185">Reference proteome</keyword>
<evidence type="ECO:0000313" key="3">
    <source>
        <dbReference type="Proteomes" id="UP000023152"/>
    </source>
</evidence>
<evidence type="ECO:0000256" key="1">
    <source>
        <dbReference type="SAM" id="MobiDB-lite"/>
    </source>
</evidence>
<accession>X6MQF6</accession>
<evidence type="ECO:0000313" key="2">
    <source>
        <dbReference type="EMBL" id="ETO16089.1"/>
    </source>
</evidence>
<dbReference type="EMBL" id="ASPP01018589">
    <property type="protein sequence ID" value="ETO16089.1"/>
    <property type="molecule type" value="Genomic_DNA"/>
</dbReference>
<name>X6MQF6_RETFI</name>
<feature type="non-terminal residue" evidence="2">
    <location>
        <position position="1"/>
    </location>
</feature>
<sequence length="404" mass="47754">EIFADPVLKQQISIEDYYRYADFLEKISYHSKALEVYEEGLSFLKKQHGHNHNHNHNHNHANFNSENAMGLVLCYIQLMISCKQYEFKLFFFFFLSVNYIHFTLYQDIFEQNPADFYWFLSMYYVSRSQYLIALYCCDECIEYLYRYEQEDRQNGSNPIATNPNRSKLLNVHLVHFRKSLIYHKVKEFQSGLQVMANINSDVFEYQSGLDSYQKAIHYEKKYPSSVYGDIGYVYSCMMNTDLANHYWRLAVKKPLSEDTIRVYSEYGFHLFWSFRLKEAIEVFDQVIEFKSEKLMKDLYVEDSMVVHNRKEWLKQKLKKAHDKQSGAYKYANDSDRNFRVTSRTSSSSSSAAAAATAATATSSSSRRSSGSTSKRIAEFFQSLWNSRKEQQQQQQQQQQPNENE</sequence>
<dbReference type="AlphaFoldDB" id="X6MQF6"/>
<feature type="compositionally biased region" description="Low complexity" evidence="1">
    <location>
        <begin position="341"/>
        <end position="373"/>
    </location>
</feature>
<organism evidence="2 3">
    <name type="scientific">Reticulomyxa filosa</name>
    <dbReference type="NCBI Taxonomy" id="46433"/>
    <lineage>
        <taxon>Eukaryota</taxon>
        <taxon>Sar</taxon>
        <taxon>Rhizaria</taxon>
        <taxon>Retaria</taxon>
        <taxon>Foraminifera</taxon>
        <taxon>Monothalamids</taxon>
        <taxon>Reticulomyxidae</taxon>
        <taxon>Reticulomyxa</taxon>
    </lineage>
</organism>
<proteinExistence type="predicted"/>
<comment type="caution">
    <text evidence="2">The sequence shown here is derived from an EMBL/GenBank/DDBJ whole genome shotgun (WGS) entry which is preliminary data.</text>
</comment>
<gene>
    <name evidence="2" type="ORF">RFI_21271</name>
</gene>
<feature type="compositionally biased region" description="Low complexity" evidence="1">
    <location>
        <begin position="391"/>
        <end position="404"/>
    </location>
</feature>
<dbReference type="SUPFAM" id="SSF48452">
    <property type="entry name" value="TPR-like"/>
    <property type="match status" value="1"/>
</dbReference>
<feature type="region of interest" description="Disordered" evidence="1">
    <location>
        <begin position="339"/>
        <end position="404"/>
    </location>
</feature>
<reference evidence="2 3" key="1">
    <citation type="journal article" date="2013" name="Curr. Biol.">
        <title>The Genome of the Foraminiferan Reticulomyxa filosa.</title>
        <authorList>
            <person name="Glockner G."/>
            <person name="Hulsmann N."/>
            <person name="Schleicher M."/>
            <person name="Noegel A.A."/>
            <person name="Eichinger L."/>
            <person name="Gallinger C."/>
            <person name="Pawlowski J."/>
            <person name="Sierra R."/>
            <person name="Euteneuer U."/>
            <person name="Pillet L."/>
            <person name="Moustafa A."/>
            <person name="Platzer M."/>
            <person name="Groth M."/>
            <person name="Szafranski K."/>
            <person name="Schliwa M."/>
        </authorList>
    </citation>
    <scope>NUCLEOTIDE SEQUENCE [LARGE SCALE GENOMIC DNA]</scope>
</reference>
<dbReference type="InterPro" id="IPR011990">
    <property type="entry name" value="TPR-like_helical_dom_sf"/>
</dbReference>
<protein>
    <submittedName>
        <fullName evidence="2">Uncharacterized protein</fullName>
    </submittedName>
</protein>
<feature type="non-terminal residue" evidence="2">
    <location>
        <position position="404"/>
    </location>
</feature>